<proteinExistence type="inferred from homology"/>
<evidence type="ECO:0000313" key="7">
    <source>
        <dbReference type="Proteomes" id="UP001159042"/>
    </source>
</evidence>
<dbReference type="GO" id="GO:0052689">
    <property type="term" value="F:carboxylic ester hydrolase activity"/>
    <property type="evidence" value="ECO:0007669"/>
    <property type="project" value="UniProtKB-KW"/>
</dbReference>
<protein>
    <recommendedName>
        <fullName evidence="5">Carboxylesterase type B domain-containing protein</fullName>
    </recommendedName>
</protein>
<dbReference type="InterPro" id="IPR002018">
    <property type="entry name" value="CarbesteraseB"/>
</dbReference>
<evidence type="ECO:0000256" key="4">
    <source>
        <dbReference type="ARBA" id="ARBA00023180"/>
    </source>
</evidence>
<gene>
    <name evidence="6" type="ORF">NQ315_006871</name>
</gene>
<feature type="domain" description="Carboxylesterase type B" evidence="5">
    <location>
        <begin position="9"/>
        <end position="523"/>
    </location>
</feature>
<evidence type="ECO:0000256" key="1">
    <source>
        <dbReference type="ARBA" id="ARBA00005964"/>
    </source>
</evidence>
<dbReference type="InterPro" id="IPR029058">
    <property type="entry name" value="AB_hydrolase_fold"/>
</dbReference>
<reference evidence="6 7" key="1">
    <citation type="journal article" date="2023" name="Insect Mol. Biol.">
        <title>Genome sequencing provides insights into the evolution of gene families encoding plant cell wall-degrading enzymes in longhorned beetles.</title>
        <authorList>
            <person name="Shin N.R."/>
            <person name="Okamura Y."/>
            <person name="Kirsch R."/>
            <person name="Pauchet Y."/>
        </authorList>
    </citation>
    <scope>NUCLEOTIDE SEQUENCE [LARGE SCALE GENOMIC DNA]</scope>
    <source>
        <strain evidence="6">EAD_L_NR</strain>
    </source>
</reference>
<dbReference type="PANTHER" id="PTHR43142">
    <property type="entry name" value="CARBOXYLIC ESTER HYDROLASE"/>
    <property type="match status" value="1"/>
</dbReference>
<feature type="non-terminal residue" evidence="6">
    <location>
        <position position="1"/>
    </location>
</feature>
<keyword evidence="4" id="KW-0325">Glycoprotein</keyword>
<keyword evidence="3" id="KW-0378">Hydrolase</keyword>
<sequence length="537" mass="60181">HTVAINMSSPVVKIIHGRLQGKVQVDIDGGRFFSFLGVPYAKPPLEDLRFKAPVPVDPWEGTRDATKEGSGCYSRHDIDGTMEGSEDCLNLNVFTKELPGRNIKPRPVMVWIHGGGFVWGSNRTSVYGPEFLMTEDIVLVTINYRLGLLGFLSLKDDSLGIPGNAGFKDQRLALKWVQENIRYFNGDPNNVTIFGESAGAASVHLQVLSSSSEGLFHRAILQSGCALNSWAHGSCATEKLVEYLKRDTAYETVKTEKEIYEYLKTLTVEELYTVQIGIESEINPSTTRVIGAVIEQPNESAFLTRNVLDIIKSGNYNKVPLWFGYTSREGIFIEVLKTMTNAPGEVPTEERKLGSNMPWQQDNPALKKKFEAIYFSGTNESDNQYKLITDSWFLMGIMASIKNHLATNPQPMYLYRMSLDSGLNFMKNLAKLNHVPGTSHADDLGYLFKSAITPEIKPGNLEDISLRRFVKLWTNFAKYGNPTPDEELGVILEPLKLGQLNFLDIGNELTVGVNPESERIDLWKEIYQMNPETVDYL</sequence>
<organism evidence="6 7">
    <name type="scientific">Exocentrus adspersus</name>
    <dbReference type="NCBI Taxonomy" id="1586481"/>
    <lineage>
        <taxon>Eukaryota</taxon>
        <taxon>Metazoa</taxon>
        <taxon>Ecdysozoa</taxon>
        <taxon>Arthropoda</taxon>
        <taxon>Hexapoda</taxon>
        <taxon>Insecta</taxon>
        <taxon>Pterygota</taxon>
        <taxon>Neoptera</taxon>
        <taxon>Endopterygota</taxon>
        <taxon>Coleoptera</taxon>
        <taxon>Polyphaga</taxon>
        <taxon>Cucujiformia</taxon>
        <taxon>Chrysomeloidea</taxon>
        <taxon>Cerambycidae</taxon>
        <taxon>Lamiinae</taxon>
        <taxon>Acanthocinini</taxon>
        <taxon>Exocentrus</taxon>
    </lineage>
</organism>
<evidence type="ECO:0000256" key="3">
    <source>
        <dbReference type="ARBA" id="ARBA00022801"/>
    </source>
</evidence>
<comment type="caution">
    <text evidence="6">The sequence shown here is derived from an EMBL/GenBank/DDBJ whole genome shotgun (WGS) entry which is preliminary data.</text>
</comment>
<dbReference type="EMBL" id="JANEYG010000003">
    <property type="protein sequence ID" value="KAJ8924090.1"/>
    <property type="molecule type" value="Genomic_DNA"/>
</dbReference>
<evidence type="ECO:0000259" key="5">
    <source>
        <dbReference type="Pfam" id="PF00135"/>
    </source>
</evidence>
<dbReference type="SUPFAM" id="SSF53474">
    <property type="entry name" value="alpha/beta-Hydrolases"/>
    <property type="match status" value="1"/>
</dbReference>
<dbReference type="Gene3D" id="3.40.50.1820">
    <property type="entry name" value="alpha/beta hydrolase"/>
    <property type="match status" value="1"/>
</dbReference>
<name>A0AAV8WD02_9CUCU</name>
<keyword evidence="7" id="KW-1185">Reference proteome</keyword>
<evidence type="ECO:0000313" key="6">
    <source>
        <dbReference type="EMBL" id="KAJ8924090.1"/>
    </source>
</evidence>
<evidence type="ECO:0000256" key="2">
    <source>
        <dbReference type="ARBA" id="ARBA00022487"/>
    </source>
</evidence>
<dbReference type="Pfam" id="PF00135">
    <property type="entry name" value="COesterase"/>
    <property type="match status" value="1"/>
</dbReference>
<accession>A0AAV8WD02</accession>
<keyword evidence="2" id="KW-0719">Serine esterase</keyword>
<dbReference type="Proteomes" id="UP001159042">
    <property type="component" value="Unassembled WGS sequence"/>
</dbReference>
<comment type="similarity">
    <text evidence="1">Belongs to the type-B carboxylesterase/lipase family.</text>
</comment>
<dbReference type="PANTHER" id="PTHR43142:SF1">
    <property type="entry name" value="CARBOXYLIC ESTER HYDROLASE"/>
    <property type="match status" value="1"/>
</dbReference>
<dbReference type="AlphaFoldDB" id="A0AAV8WD02"/>